<protein>
    <submittedName>
        <fullName evidence="5">AAA family ATPase</fullName>
    </submittedName>
</protein>
<dbReference type="Gene3D" id="3.40.50.300">
    <property type="entry name" value="P-loop containing nucleotide triphosphate hydrolases"/>
    <property type="match status" value="2"/>
</dbReference>
<keyword evidence="2" id="KW-0067">ATP-binding</keyword>
<comment type="caution">
    <text evidence="5">The sequence shown here is derived from an EMBL/GenBank/DDBJ whole genome shotgun (WGS) entry which is preliminary data.</text>
</comment>
<dbReference type="Pfam" id="PF08751">
    <property type="entry name" value="TrwC"/>
    <property type="match status" value="1"/>
</dbReference>
<reference evidence="5" key="1">
    <citation type="submission" date="2021-04" db="EMBL/GenBank/DDBJ databases">
        <title>Microbacterium tenobrionis sp. nov. and Microbacterium allomyrinae sp. nov., isolated from larvae of Tenobrio molitor and Allomyrina dichotoma, respectively.</title>
        <authorList>
            <person name="Lee S.D."/>
        </authorList>
    </citation>
    <scope>NUCLEOTIDE SEQUENCE</scope>
    <source>
        <strain evidence="5">YMB-B2</strain>
    </source>
</reference>
<organism evidence="5 6">
    <name type="scientific">Microbacterium tenebrionis</name>
    <dbReference type="NCBI Taxonomy" id="2830665"/>
    <lineage>
        <taxon>Bacteria</taxon>
        <taxon>Bacillati</taxon>
        <taxon>Actinomycetota</taxon>
        <taxon>Actinomycetes</taxon>
        <taxon>Micrococcales</taxon>
        <taxon>Microbacteriaceae</taxon>
        <taxon>Microbacterium</taxon>
    </lineage>
</organism>
<dbReference type="Gene3D" id="2.30.30.940">
    <property type="match status" value="1"/>
</dbReference>
<dbReference type="PANTHER" id="PTHR43788:SF6">
    <property type="entry name" value="DNA HELICASE B"/>
    <property type="match status" value="1"/>
</dbReference>
<dbReference type="RefSeq" id="WP_227530024.1">
    <property type="nucleotide sequence ID" value="NZ_JAGTTM010000001.1"/>
</dbReference>
<feature type="domain" description="TrwC relaxase" evidence="4">
    <location>
        <begin position="57"/>
        <end position="306"/>
    </location>
</feature>
<dbReference type="GO" id="GO:0005524">
    <property type="term" value="F:ATP binding"/>
    <property type="evidence" value="ECO:0007669"/>
    <property type="project" value="UniProtKB-KW"/>
</dbReference>
<dbReference type="GO" id="GO:0003678">
    <property type="term" value="F:DNA helicase activity"/>
    <property type="evidence" value="ECO:0007669"/>
    <property type="project" value="UniProtKB-ARBA"/>
</dbReference>
<dbReference type="PANTHER" id="PTHR43788">
    <property type="entry name" value="DNA2/NAM7 HELICASE FAMILY MEMBER"/>
    <property type="match status" value="1"/>
</dbReference>
<gene>
    <name evidence="5" type="ORF">KEC56_04720</name>
</gene>
<dbReference type="EMBL" id="JAGTTM010000001">
    <property type="protein sequence ID" value="MCC2028825.1"/>
    <property type="molecule type" value="Genomic_DNA"/>
</dbReference>
<dbReference type="Pfam" id="PF13604">
    <property type="entry name" value="AAA_30"/>
    <property type="match status" value="1"/>
</dbReference>
<accession>A0A9X1LNA3</accession>
<feature type="region of interest" description="Disordered" evidence="3">
    <location>
        <begin position="986"/>
        <end position="1024"/>
    </location>
</feature>
<dbReference type="SUPFAM" id="SSF52540">
    <property type="entry name" value="P-loop containing nucleoside triphosphate hydrolases"/>
    <property type="match status" value="1"/>
</dbReference>
<keyword evidence="1" id="KW-0547">Nucleotide-binding</keyword>
<dbReference type="CDD" id="cd18809">
    <property type="entry name" value="SF1_C_RecD"/>
    <property type="match status" value="1"/>
</dbReference>
<dbReference type="InterPro" id="IPR027417">
    <property type="entry name" value="P-loop_NTPase"/>
</dbReference>
<evidence type="ECO:0000313" key="5">
    <source>
        <dbReference type="EMBL" id="MCC2028825.1"/>
    </source>
</evidence>
<keyword evidence="6" id="KW-1185">Reference proteome</keyword>
<evidence type="ECO:0000256" key="3">
    <source>
        <dbReference type="SAM" id="MobiDB-lite"/>
    </source>
</evidence>
<evidence type="ECO:0000259" key="4">
    <source>
        <dbReference type="Pfam" id="PF08751"/>
    </source>
</evidence>
<sequence>MRGGLERWKRGVGSRGVRQAMDYALRGTCDSHLRSSGAVALDAYSGVGAATVTRFVAARDGVTHDELDADQLASWVDGADPLSGEHRGRRLESPHADLVLDSTVNAPKSFSIAALIHPELATEFEALQDRLRDRIISTWLVELNARRGMGGRIREDLARIEVVELQHRRSRALDPHIHRHLWLGVKVQGLDARWSNVDSRVAMRVQNLINAEGDLAARTDPEWLAALARHGYSLNETGEIAELAHVVRPLSRRSNQIEANRAVHLARWRTEHPGEEPSHDVLQRIDRYAWATGRPDKPHDLDEAAWAGLVRDEITDLDVYVLNARPPVELRPRHPDAVDRALLARRAVVDADERSRSNNGRFSVLDVRAGATRAVAASDVSGARDELQRLIDDVTWRALAHTRDLLPDAQGKPAHVKALVTHEFADLKTRLGERLTCLSVSGGDPADQQQDHVTTENSLKLGIRLDPTQAAAALAVAGGERLVTVTGPAGTGKTTLLRAARWMLEAKGRRMLIVAPTRKAAAVASREIGATGTSVHALVADHGWRWRTDDAGAQVWWRLRPGQRDPATGVIFRGPRHMRLGPGMRIVVDEAGMLDLHAADALTALALETGAGVALVGDPHQATPVGHAGAMALAQRRAGRAIELSGVHRFDDPLYAALTLCLRSPRSAEDAANIAAELQRTGHVRHVPDSDAARAALVDGYFHRQALSRTVAIVTATNDEAAQVNEAIQQQRVERGQLGLGRMAIGSEEQRILEGDVVQTRRNDRTAGIENRAIWTVTRIGPAALELQRMDDSADVRTITREYAAEHVHLAYATTVHGIQGETTDTSLVGPGVDASGLYVGLTRGRRHNEAIVISTTDSGARKVIADEMMRGLPEPDLEDAAHAAYRDLSRTAHDMDPESRAGSVATRPSDGDRAFESGYRRWVAQVTAWILAARTALLHAHAVSAADEAQHHARLGAVEPHAELSATSRAELETRLTCYERMLADADQQRHEAPVSDARPDARRDPGELPNLGLNPPAEGRGI</sequence>
<evidence type="ECO:0000256" key="1">
    <source>
        <dbReference type="ARBA" id="ARBA00022741"/>
    </source>
</evidence>
<name>A0A9X1LNA3_9MICO</name>
<proteinExistence type="predicted"/>
<dbReference type="Proteomes" id="UP001139289">
    <property type="component" value="Unassembled WGS sequence"/>
</dbReference>
<evidence type="ECO:0000256" key="2">
    <source>
        <dbReference type="ARBA" id="ARBA00022840"/>
    </source>
</evidence>
<dbReference type="InterPro" id="IPR014862">
    <property type="entry name" value="TrwC"/>
</dbReference>
<dbReference type="AlphaFoldDB" id="A0A9X1LNA3"/>
<dbReference type="InterPro" id="IPR050534">
    <property type="entry name" value="Coronavir_polyprotein_1ab"/>
</dbReference>
<dbReference type="SUPFAM" id="SSF55464">
    <property type="entry name" value="Origin of replication-binding domain, RBD-like"/>
    <property type="match status" value="1"/>
</dbReference>
<feature type="compositionally biased region" description="Basic and acidic residues" evidence="3">
    <location>
        <begin position="986"/>
        <end position="1008"/>
    </location>
</feature>
<evidence type="ECO:0000313" key="6">
    <source>
        <dbReference type="Proteomes" id="UP001139289"/>
    </source>
</evidence>
<feature type="compositionally biased region" description="Low complexity" evidence="3">
    <location>
        <begin position="1009"/>
        <end position="1024"/>
    </location>
</feature>